<accession>A0ABT9IU85</accession>
<dbReference type="Pfam" id="PF08713">
    <property type="entry name" value="DNA_alkylation"/>
    <property type="match status" value="1"/>
</dbReference>
<comment type="caution">
    <text evidence="1">The sequence shown here is derived from an EMBL/GenBank/DDBJ whole genome shotgun (WGS) entry which is preliminary data.</text>
</comment>
<dbReference type="InterPro" id="IPR014825">
    <property type="entry name" value="DNA_alkylation"/>
</dbReference>
<dbReference type="RefSeq" id="WP_305990151.1">
    <property type="nucleotide sequence ID" value="NZ_JAVAMP010000001.1"/>
</dbReference>
<dbReference type="InterPro" id="IPR011989">
    <property type="entry name" value="ARM-like"/>
</dbReference>
<dbReference type="InterPro" id="IPR016024">
    <property type="entry name" value="ARM-type_fold"/>
</dbReference>
<keyword evidence="2" id="KW-1185">Reference proteome</keyword>
<sequence>MELEKLEQSILSNNVESLLNNLKSQATNHAETPKQAVKNKTLKMIKRLLVTKKSIYDFGIQLTNSNDIIGEEMGSILIAEHFELNPEEVNDTLLRLADSDHWEVREWVASACSIILVHHFQEYYPRFYLWTKDESPNVRRAVAVAVKYVSRSKNQEIADSLIDLVEPLLSDQDSYVKKNLGAFAIGDGLLKYYPHQVMDRIRNWISIDDENVRWNIAKIFSSAEGMKYIEDSIEQFNILMNDSRPTVKKAVNSTVNKLKKRDPELYNKCLVAGLTEINQS</sequence>
<organism evidence="1 2">
    <name type="scientific">Chengkuizengella axinellae</name>
    <dbReference type="NCBI Taxonomy" id="3064388"/>
    <lineage>
        <taxon>Bacteria</taxon>
        <taxon>Bacillati</taxon>
        <taxon>Bacillota</taxon>
        <taxon>Bacilli</taxon>
        <taxon>Bacillales</taxon>
        <taxon>Paenibacillaceae</taxon>
        <taxon>Chengkuizengella</taxon>
    </lineage>
</organism>
<dbReference type="Proteomes" id="UP001231941">
    <property type="component" value="Unassembled WGS sequence"/>
</dbReference>
<dbReference type="Gene3D" id="1.25.10.10">
    <property type="entry name" value="Leucine-rich Repeat Variant"/>
    <property type="match status" value="1"/>
</dbReference>
<dbReference type="EMBL" id="JAVAMP010000001">
    <property type="protein sequence ID" value="MDP5272848.1"/>
    <property type="molecule type" value="Genomic_DNA"/>
</dbReference>
<evidence type="ECO:0000313" key="1">
    <source>
        <dbReference type="EMBL" id="MDP5272848.1"/>
    </source>
</evidence>
<protein>
    <submittedName>
        <fullName evidence="1">DNA alkylation repair protein</fullName>
    </submittedName>
</protein>
<reference evidence="1 2" key="1">
    <citation type="submission" date="2023-08" db="EMBL/GenBank/DDBJ databases">
        <authorList>
            <person name="Park J.-S."/>
        </authorList>
    </citation>
    <scope>NUCLEOTIDE SEQUENCE [LARGE SCALE GENOMIC DNA]</scope>
    <source>
        <strain evidence="1 2">2205SS18-9</strain>
    </source>
</reference>
<dbReference type="SUPFAM" id="SSF48371">
    <property type="entry name" value="ARM repeat"/>
    <property type="match status" value="1"/>
</dbReference>
<gene>
    <name evidence="1" type="ORF">Q5Y73_01880</name>
</gene>
<name>A0ABT9IU85_9BACL</name>
<evidence type="ECO:0000313" key="2">
    <source>
        <dbReference type="Proteomes" id="UP001231941"/>
    </source>
</evidence>
<proteinExistence type="predicted"/>